<accession>A0A425DGR2</accession>
<comment type="caution">
    <text evidence="2">The sequence shown here is derived from an EMBL/GenBank/DDBJ whole genome shotgun (WGS) entry which is preliminary data.</text>
</comment>
<feature type="compositionally biased region" description="Basic and acidic residues" evidence="1">
    <location>
        <begin position="45"/>
        <end position="60"/>
    </location>
</feature>
<reference evidence="2" key="1">
    <citation type="submission" date="2018-07" db="EMBL/GenBank/DDBJ databases">
        <title>Annotation of Aphanomyces astaci genome assembly.</title>
        <authorList>
            <person name="Studholme D.J."/>
        </authorList>
    </citation>
    <scope>NUCLEOTIDE SEQUENCE [LARGE SCALE GENOMIC DNA]</scope>
    <source>
        <strain evidence="2">Pc</strain>
    </source>
</reference>
<proteinExistence type="predicted"/>
<evidence type="ECO:0000313" key="2">
    <source>
        <dbReference type="EMBL" id="RQM28534.1"/>
    </source>
</evidence>
<keyword evidence="3" id="KW-1185">Reference proteome</keyword>
<evidence type="ECO:0000313" key="3">
    <source>
        <dbReference type="Proteomes" id="UP000284702"/>
    </source>
</evidence>
<dbReference type="EMBL" id="MZMZ02001717">
    <property type="protein sequence ID" value="RQM28534.1"/>
    <property type="molecule type" value="Genomic_DNA"/>
</dbReference>
<gene>
    <name evidence="2" type="ORF">B5M09_011755</name>
</gene>
<feature type="region of interest" description="Disordered" evidence="1">
    <location>
        <begin position="27"/>
        <end position="60"/>
    </location>
</feature>
<name>A0A425DGR2_APHAT</name>
<dbReference type="VEuPathDB" id="FungiDB:H257_17088"/>
<sequence length="89" mass="10238">KVNAYLRVITRPNKQLMTMDDFNAPASTNRMTLRDRNTIRTPSRFIDEPRQPNNSVDRDLDDLNRATRDIANAAMEQDNESTSMAIPMI</sequence>
<organism evidence="2 3">
    <name type="scientific">Aphanomyces astaci</name>
    <name type="common">Crayfish plague agent</name>
    <dbReference type="NCBI Taxonomy" id="112090"/>
    <lineage>
        <taxon>Eukaryota</taxon>
        <taxon>Sar</taxon>
        <taxon>Stramenopiles</taxon>
        <taxon>Oomycota</taxon>
        <taxon>Saprolegniomycetes</taxon>
        <taxon>Saprolegniales</taxon>
        <taxon>Verrucalvaceae</taxon>
        <taxon>Aphanomyces</taxon>
    </lineage>
</organism>
<protein>
    <submittedName>
        <fullName evidence="2">Uncharacterized protein</fullName>
    </submittedName>
</protein>
<dbReference type="AlphaFoldDB" id="A0A425DGR2"/>
<evidence type="ECO:0000256" key="1">
    <source>
        <dbReference type="SAM" id="MobiDB-lite"/>
    </source>
</evidence>
<feature type="non-terminal residue" evidence="2">
    <location>
        <position position="1"/>
    </location>
</feature>
<dbReference type="Proteomes" id="UP000284702">
    <property type="component" value="Unassembled WGS sequence"/>
</dbReference>